<gene>
    <name evidence="1" type="ORF">ABID12_002963</name>
</gene>
<comment type="caution">
    <text evidence="1">The sequence shown here is derived from an EMBL/GenBank/DDBJ whole genome shotgun (WGS) entry which is preliminary data.</text>
</comment>
<proteinExistence type="predicted"/>
<evidence type="ECO:0000313" key="1">
    <source>
        <dbReference type="EMBL" id="MET3601012.1"/>
    </source>
</evidence>
<dbReference type="EMBL" id="JBEPLY010000011">
    <property type="protein sequence ID" value="MET3601012.1"/>
    <property type="molecule type" value="Genomic_DNA"/>
</dbReference>
<accession>A0ABV2IFK8</accession>
<dbReference type="Proteomes" id="UP001549164">
    <property type="component" value="Unassembled WGS sequence"/>
</dbReference>
<dbReference type="RefSeq" id="WP_354434879.1">
    <property type="nucleotide sequence ID" value="NZ_JBEPLY010000011.1"/>
</dbReference>
<protein>
    <submittedName>
        <fullName evidence="1">Uncharacterized protein</fullName>
    </submittedName>
</protein>
<evidence type="ECO:0000313" key="2">
    <source>
        <dbReference type="Proteomes" id="UP001549164"/>
    </source>
</evidence>
<keyword evidence="2" id="KW-1185">Reference proteome</keyword>
<reference evidence="1 2" key="1">
    <citation type="submission" date="2024-06" db="EMBL/GenBank/DDBJ databases">
        <title>Genomic Encyclopedia of Type Strains, Phase IV (KMG-IV): sequencing the most valuable type-strain genomes for metagenomic binning, comparative biology and taxonomic classification.</title>
        <authorList>
            <person name="Goeker M."/>
        </authorList>
    </citation>
    <scope>NUCLEOTIDE SEQUENCE [LARGE SCALE GENOMIC DNA]</scope>
    <source>
        <strain evidence="1 2">DSM 28102</strain>
    </source>
</reference>
<sequence length="109" mass="12340">MTDRPSDIHPGDLLKLLHGRFSSLIVCFNEQHASSYTDAQGWHDNYGFYSGNEDDQISWVSEEERMRAIAHNSVWTIQWYPDTPVGSITVGASTFEVAAAHVLRFSHDD</sequence>
<name>A0ABV2IFK8_9HYPH</name>
<organism evidence="1 2">
    <name type="scientific">Martelella mangrovi</name>
    <dbReference type="NCBI Taxonomy" id="1397477"/>
    <lineage>
        <taxon>Bacteria</taxon>
        <taxon>Pseudomonadati</taxon>
        <taxon>Pseudomonadota</taxon>
        <taxon>Alphaproteobacteria</taxon>
        <taxon>Hyphomicrobiales</taxon>
        <taxon>Aurantimonadaceae</taxon>
        <taxon>Martelella</taxon>
    </lineage>
</organism>